<keyword evidence="5" id="KW-0346">Stress response</keyword>
<dbReference type="SUPFAM" id="SSF58014">
    <property type="entry name" value="Coiled-coil domain of nucleotide exchange factor GrpE"/>
    <property type="match status" value="1"/>
</dbReference>
<comment type="subunit">
    <text evidence="3">Homodimer.</text>
</comment>
<organism evidence="10 11">
    <name type="scientific">Aphanomyces invadans</name>
    <dbReference type="NCBI Taxonomy" id="157072"/>
    <lineage>
        <taxon>Eukaryota</taxon>
        <taxon>Sar</taxon>
        <taxon>Stramenopiles</taxon>
        <taxon>Oomycota</taxon>
        <taxon>Saprolegniomycetes</taxon>
        <taxon>Saprolegniales</taxon>
        <taxon>Verrucalvaceae</taxon>
        <taxon>Aphanomyces</taxon>
    </lineage>
</organism>
<comment type="caution">
    <text evidence="10">The sequence shown here is derived from an EMBL/GenBank/DDBJ whole genome shotgun (WGS) entry which is preliminary data.</text>
</comment>
<dbReference type="PANTHER" id="PTHR21237:SF23">
    <property type="entry name" value="GRPE PROTEIN HOMOLOG, MITOCHONDRIAL"/>
    <property type="match status" value="1"/>
</dbReference>
<evidence type="ECO:0000256" key="1">
    <source>
        <dbReference type="ARBA" id="ARBA00004496"/>
    </source>
</evidence>
<accession>A0A418APL2</accession>
<dbReference type="GO" id="GO:0030150">
    <property type="term" value="P:protein import into mitochondrial matrix"/>
    <property type="evidence" value="ECO:0007669"/>
    <property type="project" value="TreeGrafter"/>
</dbReference>
<dbReference type="InterPro" id="IPR036497">
    <property type="entry name" value="GLTP_sf"/>
</dbReference>
<dbReference type="SUPFAM" id="SSF51064">
    <property type="entry name" value="Head domain of nucleotide exchange factor GrpE"/>
    <property type="match status" value="1"/>
</dbReference>
<evidence type="ECO:0000313" key="11">
    <source>
        <dbReference type="Proteomes" id="UP000285060"/>
    </source>
</evidence>
<keyword evidence="7" id="KW-0496">Mitochondrion</keyword>
<keyword evidence="11" id="KW-1185">Reference proteome</keyword>
<gene>
    <name evidence="10" type="ORF">DYB32_007190</name>
</gene>
<evidence type="ECO:0000256" key="5">
    <source>
        <dbReference type="ARBA" id="ARBA00023016"/>
    </source>
</evidence>
<dbReference type="GO" id="GO:0051087">
    <property type="term" value="F:protein-folding chaperone binding"/>
    <property type="evidence" value="ECO:0007669"/>
    <property type="project" value="InterPro"/>
</dbReference>
<sequence>MTVASYSTCSAETAKLLVCFGKATAFAGSTVAGYVESIESAMAASTLQAKPLTLRDVVAKEVELGTASSGGKKNPSVSRSCPLKSAVLAKMVLSKPSEDKLVTLVDIQRQMKAVIETTRHILTDKDLMDIKILHLDEAAATELVLQEWRTNMTRMVYQARLNPHEILDGPVVVRSQSGVIRVQDALAPKQPVDAIANPIHQSKKKPSTAAKSKKPTTRSVSCSPQRNFMRSSVLLNENKPEEEATAAATEEPAVAEDGSSDPVAALQAEVEALKAKNTDLTDKVLRALADAENVRRISRADVNNAREFSISKFAKSLLDVSDNLKRAHESISIEELSPEHSLDAIKNLHEGVVMTDKELQKVFHSFGITSVGEAGEKFDPNFHEALFEYVDPTKTAGTVGQVLKTGYTIHNRVLRPAQVGVVKASP</sequence>
<dbReference type="GO" id="GO:0001405">
    <property type="term" value="C:PAM complex, Tim23 associated import motor"/>
    <property type="evidence" value="ECO:0007669"/>
    <property type="project" value="TreeGrafter"/>
</dbReference>
<evidence type="ECO:0000256" key="4">
    <source>
        <dbReference type="ARBA" id="ARBA00022490"/>
    </source>
</evidence>
<comment type="function">
    <text evidence="7">Essential component of the PAM complex, a complex required for the translocation of transit peptide-containing proteins from the inner membrane into the mitochondrial matrix in an ATP-dependent manner.</text>
</comment>
<dbReference type="Pfam" id="PF01025">
    <property type="entry name" value="GrpE"/>
    <property type="match status" value="1"/>
</dbReference>
<evidence type="ECO:0000256" key="7">
    <source>
        <dbReference type="RuleBase" id="RU000640"/>
    </source>
</evidence>
<keyword evidence="6 7" id="KW-0143">Chaperone</keyword>
<dbReference type="GO" id="GO:0042803">
    <property type="term" value="F:protein homodimerization activity"/>
    <property type="evidence" value="ECO:0007669"/>
    <property type="project" value="InterPro"/>
</dbReference>
<dbReference type="Proteomes" id="UP000285060">
    <property type="component" value="Unassembled WGS sequence"/>
</dbReference>
<dbReference type="VEuPathDB" id="FungiDB:H310_08208"/>
<dbReference type="PRINTS" id="PR00773">
    <property type="entry name" value="GRPEPROTEIN"/>
</dbReference>
<feature type="region of interest" description="Disordered" evidence="9">
    <location>
        <begin position="199"/>
        <end position="261"/>
    </location>
</feature>
<dbReference type="Gene3D" id="1.10.3520.10">
    <property type="entry name" value="Glycolipid transfer protein"/>
    <property type="match status" value="1"/>
</dbReference>
<keyword evidence="4" id="KW-0963">Cytoplasm</keyword>
<dbReference type="PROSITE" id="PS01071">
    <property type="entry name" value="GRPE"/>
    <property type="match status" value="1"/>
</dbReference>
<dbReference type="GO" id="GO:0006457">
    <property type="term" value="P:protein folding"/>
    <property type="evidence" value="ECO:0007669"/>
    <property type="project" value="InterPro"/>
</dbReference>
<dbReference type="PANTHER" id="PTHR21237">
    <property type="entry name" value="GRPE PROTEIN"/>
    <property type="match status" value="1"/>
</dbReference>
<feature type="compositionally biased region" description="Low complexity" evidence="9">
    <location>
        <begin position="245"/>
        <end position="256"/>
    </location>
</feature>
<feature type="compositionally biased region" description="Basic residues" evidence="9">
    <location>
        <begin position="201"/>
        <end position="216"/>
    </location>
</feature>
<evidence type="ECO:0000256" key="2">
    <source>
        <dbReference type="ARBA" id="ARBA00009054"/>
    </source>
</evidence>
<dbReference type="HAMAP" id="MF_01151">
    <property type="entry name" value="GrpE"/>
    <property type="match status" value="1"/>
</dbReference>
<evidence type="ECO:0000256" key="8">
    <source>
        <dbReference type="RuleBase" id="RU004478"/>
    </source>
</evidence>
<dbReference type="InterPro" id="IPR000740">
    <property type="entry name" value="GrpE"/>
</dbReference>
<evidence type="ECO:0000256" key="9">
    <source>
        <dbReference type="SAM" id="MobiDB-lite"/>
    </source>
</evidence>
<dbReference type="CDD" id="cd00446">
    <property type="entry name" value="GrpE"/>
    <property type="match status" value="1"/>
</dbReference>
<evidence type="ECO:0000313" key="10">
    <source>
        <dbReference type="EMBL" id="RHY26894.1"/>
    </source>
</evidence>
<dbReference type="GO" id="GO:0051082">
    <property type="term" value="F:unfolded protein binding"/>
    <property type="evidence" value="ECO:0007669"/>
    <property type="project" value="TreeGrafter"/>
</dbReference>
<dbReference type="InterPro" id="IPR009012">
    <property type="entry name" value="GrpE_head"/>
</dbReference>
<feature type="compositionally biased region" description="Polar residues" evidence="9">
    <location>
        <begin position="218"/>
        <end position="235"/>
    </location>
</feature>
<protein>
    <recommendedName>
        <fullName evidence="7">GrpE protein homolog</fullName>
    </recommendedName>
</protein>
<name>A0A418APL2_9STRA</name>
<dbReference type="GO" id="GO:0000774">
    <property type="term" value="F:adenyl-nucleotide exchange factor activity"/>
    <property type="evidence" value="ECO:0007669"/>
    <property type="project" value="InterPro"/>
</dbReference>
<evidence type="ECO:0000256" key="3">
    <source>
        <dbReference type="ARBA" id="ARBA00011738"/>
    </source>
</evidence>
<dbReference type="Gene3D" id="3.90.20.20">
    <property type="match status" value="1"/>
</dbReference>
<comment type="subcellular location">
    <subcellularLocation>
        <location evidence="1">Cytoplasm</location>
    </subcellularLocation>
    <subcellularLocation>
        <location evidence="7">Mitochondrion matrix</location>
    </subcellularLocation>
</comment>
<dbReference type="AlphaFoldDB" id="A0A418APL2"/>
<dbReference type="Gene3D" id="2.30.22.10">
    <property type="entry name" value="Head domain of nucleotide exchange factor GrpE"/>
    <property type="match status" value="1"/>
</dbReference>
<dbReference type="EMBL" id="QUSY01000885">
    <property type="protein sequence ID" value="RHY26894.1"/>
    <property type="molecule type" value="Genomic_DNA"/>
</dbReference>
<dbReference type="FunFam" id="2.30.22.10:FF:000001">
    <property type="entry name" value="Protein GrpE"/>
    <property type="match status" value="1"/>
</dbReference>
<reference evidence="10 11" key="1">
    <citation type="submission" date="2018-08" db="EMBL/GenBank/DDBJ databases">
        <title>Aphanomyces genome sequencing and annotation.</title>
        <authorList>
            <person name="Minardi D."/>
            <person name="Oidtmann B."/>
            <person name="Van Der Giezen M."/>
            <person name="Studholme D.J."/>
        </authorList>
    </citation>
    <scope>NUCLEOTIDE SEQUENCE [LARGE SCALE GENOMIC DNA]</scope>
    <source>
        <strain evidence="10 11">NJM0002</strain>
    </source>
</reference>
<comment type="similarity">
    <text evidence="2 8">Belongs to the GrpE family.</text>
</comment>
<dbReference type="InterPro" id="IPR013805">
    <property type="entry name" value="GrpE_CC"/>
</dbReference>
<evidence type="ECO:0000256" key="6">
    <source>
        <dbReference type="ARBA" id="ARBA00023186"/>
    </source>
</evidence>
<proteinExistence type="inferred from homology"/>
<dbReference type="VEuPathDB" id="FungiDB:H310_08210"/>